<comment type="caution">
    <text evidence="2">The sequence shown here is derived from an EMBL/GenBank/DDBJ whole genome shotgun (WGS) entry which is preliminary data.</text>
</comment>
<name>A0ABY6TYP5_BIOOC</name>
<sequence length="97" mass="10720">MHFVKAIVSLFALSSFAAAQYADDADLSPRDVYLAAREEFLQAREEYLASRDLIERAKRMGVCERTPGGGLPCMYRGKPCGKCKKPLKAGDPCPCDF</sequence>
<protein>
    <submittedName>
        <fullName evidence="2">Uncharacterized protein</fullName>
    </submittedName>
</protein>
<reference evidence="2 3" key="1">
    <citation type="submission" date="2019-06" db="EMBL/GenBank/DDBJ databases">
        <authorList>
            <person name="Broberg M."/>
        </authorList>
    </citation>
    <scope>NUCLEOTIDE SEQUENCE [LARGE SCALE GENOMIC DNA]</scope>
</reference>
<organism evidence="2 3">
    <name type="scientific">Bionectria ochroleuca</name>
    <name type="common">Gliocladium roseum</name>
    <dbReference type="NCBI Taxonomy" id="29856"/>
    <lineage>
        <taxon>Eukaryota</taxon>
        <taxon>Fungi</taxon>
        <taxon>Dikarya</taxon>
        <taxon>Ascomycota</taxon>
        <taxon>Pezizomycotina</taxon>
        <taxon>Sordariomycetes</taxon>
        <taxon>Hypocreomycetidae</taxon>
        <taxon>Hypocreales</taxon>
        <taxon>Bionectriaceae</taxon>
        <taxon>Clonostachys</taxon>
    </lineage>
</organism>
<feature type="signal peptide" evidence="1">
    <location>
        <begin position="1"/>
        <end position="19"/>
    </location>
</feature>
<feature type="chain" id="PRO_5045897469" evidence="1">
    <location>
        <begin position="20"/>
        <end position="97"/>
    </location>
</feature>
<proteinExistence type="predicted"/>
<evidence type="ECO:0000313" key="2">
    <source>
        <dbReference type="EMBL" id="VUC23467.1"/>
    </source>
</evidence>
<dbReference type="EMBL" id="CABFNS010000707">
    <property type="protein sequence ID" value="VUC23467.1"/>
    <property type="molecule type" value="Genomic_DNA"/>
</dbReference>
<evidence type="ECO:0000256" key="1">
    <source>
        <dbReference type="SAM" id="SignalP"/>
    </source>
</evidence>
<dbReference type="Proteomes" id="UP000766486">
    <property type="component" value="Unassembled WGS sequence"/>
</dbReference>
<accession>A0ABY6TYP5</accession>
<keyword evidence="1" id="KW-0732">Signal</keyword>
<keyword evidence="3" id="KW-1185">Reference proteome</keyword>
<gene>
    <name evidence="2" type="ORF">CLO192961_LOCUS117823</name>
</gene>
<evidence type="ECO:0000313" key="3">
    <source>
        <dbReference type="Proteomes" id="UP000766486"/>
    </source>
</evidence>